<feature type="chain" id="PRO_5018998048" evidence="4">
    <location>
        <begin position="22"/>
        <end position="831"/>
    </location>
</feature>
<evidence type="ECO:0000313" key="10">
    <source>
        <dbReference type="Proteomes" id="UP000283387"/>
    </source>
</evidence>
<accession>A0A419W779</accession>
<evidence type="ECO:0000259" key="7">
    <source>
        <dbReference type="Pfam" id="PF02837"/>
    </source>
</evidence>
<evidence type="ECO:0000256" key="2">
    <source>
        <dbReference type="ARBA" id="ARBA00022801"/>
    </source>
</evidence>
<dbReference type="Proteomes" id="UP000283387">
    <property type="component" value="Unassembled WGS sequence"/>
</dbReference>
<evidence type="ECO:0000256" key="3">
    <source>
        <dbReference type="ARBA" id="ARBA00023295"/>
    </source>
</evidence>
<dbReference type="PANTHER" id="PTHR42732:SF2">
    <property type="entry name" value="BETA-MANNOSIDASE"/>
    <property type="match status" value="1"/>
</dbReference>
<dbReference type="InterPro" id="IPR013783">
    <property type="entry name" value="Ig-like_fold"/>
</dbReference>
<dbReference type="SUPFAM" id="SSF49785">
    <property type="entry name" value="Galactose-binding domain-like"/>
    <property type="match status" value="2"/>
</dbReference>
<dbReference type="SUPFAM" id="SSF49303">
    <property type="entry name" value="beta-Galactosidase/glucuronidase domain"/>
    <property type="match status" value="1"/>
</dbReference>
<dbReference type="InterPro" id="IPR036156">
    <property type="entry name" value="Beta-gal/glucu_dom_sf"/>
</dbReference>
<comment type="caution">
    <text evidence="9">The sequence shown here is derived from an EMBL/GenBank/DDBJ whole genome shotgun (WGS) entry which is preliminary data.</text>
</comment>
<dbReference type="SUPFAM" id="SSF51445">
    <property type="entry name" value="(Trans)glycosidases"/>
    <property type="match status" value="1"/>
</dbReference>
<dbReference type="GO" id="GO:0004553">
    <property type="term" value="F:hydrolase activity, hydrolyzing O-glycosyl compounds"/>
    <property type="evidence" value="ECO:0007669"/>
    <property type="project" value="InterPro"/>
</dbReference>
<feature type="signal peptide" evidence="4">
    <location>
        <begin position="1"/>
        <end position="21"/>
    </location>
</feature>
<evidence type="ECO:0000259" key="6">
    <source>
        <dbReference type="Pfam" id="PF02836"/>
    </source>
</evidence>
<name>A0A419W779_9BACT</name>
<gene>
    <name evidence="9" type="ORF">BC643_1677</name>
</gene>
<dbReference type="AlphaFoldDB" id="A0A419W779"/>
<dbReference type="OrthoDB" id="9801077at2"/>
<evidence type="ECO:0000259" key="5">
    <source>
        <dbReference type="Pfam" id="PF00703"/>
    </source>
</evidence>
<organism evidence="9 10">
    <name type="scientific">Mangrovibacterium diazotrophicum</name>
    <dbReference type="NCBI Taxonomy" id="1261403"/>
    <lineage>
        <taxon>Bacteria</taxon>
        <taxon>Pseudomonadati</taxon>
        <taxon>Bacteroidota</taxon>
        <taxon>Bacteroidia</taxon>
        <taxon>Marinilabiliales</taxon>
        <taxon>Prolixibacteraceae</taxon>
        <taxon>Mangrovibacterium</taxon>
    </lineage>
</organism>
<keyword evidence="10" id="KW-1185">Reference proteome</keyword>
<keyword evidence="3" id="KW-0326">Glycosidase</keyword>
<evidence type="ECO:0000313" key="9">
    <source>
        <dbReference type="EMBL" id="RKD91324.1"/>
    </source>
</evidence>
<evidence type="ECO:0000256" key="1">
    <source>
        <dbReference type="ARBA" id="ARBA00007401"/>
    </source>
</evidence>
<dbReference type="Gene3D" id="2.60.40.10">
    <property type="entry name" value="Immunoglobulins"/>
    <property type="match status" value="1"/>
</dbReference>
<evidence type="ECO:0000256" key="4">
    <source>
        <dbReference type="SAM" id="SignalP"/>
    </source>
</evidence>
<feature type="domain" description="Glycoside hydrolase family 2 catalytic" evidence="6">
    <location>
        <begin position="350"/>
        <end position="463"/>
    </location>
</feature>
<dbReference type="InterPro" id="IPR026444">
    <property type="entry name" value="Secre_tail"/>
</dbReference>
<evidence type="ECO:0000259" key="8">
    <source>
        <dbReference type="Pfam" id="PF18962"/>
    </source>
</evidence>
<dbReference type="InterPro" id="IPR017853">
    <property type="entry name" value="GH"/>
</dbReference>
<dbReference type="Pfam" id="PF02837">
    <property type="entry name" value="Glyco_hydro_2_N"/>
    <property type="match status" value="1"/>
</dbReference>
<dbReference type="NCBIfam" id="TIGR04183">
    <property type="entry name" value="Por_Secre_tail"/>
    <property type="match status" value="1"/>
</dbReference>
<sequence length="831" mass="93092">MNKRNSLLLLLSLFAALVTHAQDWRPKQAQLMTSFANDVNPEQVLPEYPRPQLVRQEWLNLNGLWQYQPGTGQSEPLPSGQLSGTILVPFAVESALSGVMEHHPRLWYKRNFSIPTEWSGMRLILHFGAVDYEAEVFVNGQSIGTHHGGYDAFSFDITDYLSDETDQKLAVRVYDPTDSGGFPRGKQTWYPGGIMYTSTTGIWQTVWLEPVTETHIETIRLTPDIDQSILKLTVNTKGNASGLSISARVEDQGSPVTTIASNANQEISIEVPNAKLWSPDSPFLYDLKITLSKDGEPIDYVGSYFGMRKISVESEDGYRKLYLNNEFLFQMGPLDQGFWPDGLYTAPTDEALRYDLEKAKAFGFNMVRKHIKVEPQRWYYWADKLGLMVWQDMPSVNSYTSNPQPIDQYAYESELTELVQEHWNAPSIVMWVVFNEGQGQHHTPELVQKVKNLDPSRLVNQASGGNFFGVGDVLDVHSYPPPACPKSSTQTLACGEYGGVGYKIPGHIWDGSFSYVMANTEEELLTYYEDFIDQLTIFKSNSGLSAAVYTEITDVEIELNGLMTYDRIIKSDVDRIYQANRKVIEEDLFLTEVVPNSSNSAQSWKYTFNPPASNWNQSDFDDSNWSSGSAGFGTEGTPGAVIRTLWSSDDIWLRKEVQIGDLSAKNQENLVLTIHHDEDCEVYINGVWAASLSGWTTSYVTTPISAEAKNAIVSGTNTIAIHCKQTAGGQYIDAGISILSSEKIGSISTSTNDMKQESGQYLFPNPTLNTVHFSQQLPAESQISVYNNQGSVLKQLSGALSQIDVSTFRPGYYLIKVNDNCQQQRFRFLKL</sequence>
<dbReference type="InterPro" id="IPR006102">
    <property type="entry name" value="Ig-like_GH2"/>
</dbReference>
<feature type="domain" description="Secretion system C-terminal sorting" evidence="8">
    <location>
        <begin position="762"/>
        <end position="823"/>
    </location>
</feature>
<keyword evidence="2" id="KW-0378">Hydrolase</keyword>
<dbReference type="Gene3D" id="2.60.120.260">
    <property type="entry name" value="Galactose-binding domain-like"/>
    <property type="match status" value="2"/>
</dbReference>
<proteinExistence type="inferred from homology"/>
<feature type="domain" description="Glycosyl hydrolases family 2 sugar binding" evidence="7">
    <location>
        <begin position="95"/>
        <end position="179"/>
    </location>
</feature>
<dbReference type="Gene3D" id="3.20.20.80">
    <property type="entry name" value="Glycosidases"/>
    <property type="match status" value="1"/>
</dbReference>
<dbReference type="RefSeq" id="WP_120272638.1">
    <property type="nucleotide sequence ID" value="NZ_RAPN01000001.1"/>
</dbReference>
<dbReference type="InterPro" id="IPR006103">
    <property type="entry name" value="Glyco_hydro_2_cat"/>
</dbReference>
<dbReference type="GO" id="GO:0005975">
    <property type="term" value="P:carbohydrate metabolic process"/>
    <property type="evidence" value="ECO:0007669"/>
    <property type="project" value="InterPro"/>
</dbReference>
<dbReference type="Pfam" id="PF18962">
    <property type="entry name" value="Por_Secre_tail"/>
    <property type="match status" value="1"/>
</dbReference>
<dbReference type="InterPro" id="IPR006104">
    <property type="entry name" value="Glyco_hydro_2_N"/>
</dbReference>
<feature type="domain" description="Glycoside hydrolase family 2 immunoglobulin-like beta-sandwich" evidence="5">
    <location>
        <begin position="214"/>
        <end position="308"/>
    </location>
</feature>
<keyword evidence="4" id="KW-0732">Signal</keyword>
<dbReference type="PANTHER" id="PTHR42732">
    <property type="entry name" value="BETA-GALACTOSIDASE"/>
    <property type="match status" value="1"/>
</dbReference>
<dbReference type="Pfam" id="PF00703">
    <property type="entry name" value="Glyco_hydro_2"/>
    <property type="match status" value="1"/>
</dbReference>
<dbReference type="InterPro" id="IPR008979">
    <property type="entry name" value="Galactose-bd-like_sf"/>
</dbReference>
<dbReference type="EMBL" id="RAPN01000001">
    <property type="protein sequence ID" value="RKD91324.1"/>
    <property type="molecule type" value="Genomic_DNA"/>
</dbReference>
<protein>
    <submittedName>
        <fullName evidence="9">Putative secreted protein (Por secretion system target)</fullName>
    </submittedName>
</protein>
<comment type="similarity">
    <text evidence="1">Belongs to the glycosyl hydrolase 2 family.</text>
</comment>
<reference evidence="9 10" key="1">
    <citation type="submission" date="2018-09" db="EMBL/GenBank/DDBJ databases">
        <title>Genomic Encyclopedia of Archaeal and Bacterial Type Strains, Phase II (KMG-II): from individual species to whole genera.</title>
        <authorList>
            <person name="Goeker M."/>
        </authorList>
    </citation>
    <scope>NUCLEOTIDE SEQUENCE [LARGE SCALE GENOMIC DNA]</scope>
    <source>
        <strain evidence="9 10">DSM 27148</strain>
    </source>
</reference>
<dbReference type="Pfam" id="PF02836">
    <property type="entry name" value="Glyco_hydro_2_C"/>
    <property type="match status" value="1"/>
</dbReference>
<dbReference type="InterPro" id="IPR051913">
    <property type="entry name" value="GH2_Domain-Containing"/>
</dbReference>